<dbReference type="Pfam" id="PF08711">
    <property type="entry name" value="Med26"/>
    <property type="match status" value="1"/>
</dbReference>
<dbReference type="GO" id="GO:0005634">
    <property type="term" value="C:nucleus"/>
    <property type="evidence" value="ECO:0007669"/>
    <property type="project" value="UniProtKB-SubCell"/>
</dbReference>
<dbReference type="InterPro" id="IPR003617">
    <property type="entry name" value="TFIIS/CRSP70_N_sub"/>
</dbReference>
<evidence type="ECO:0000256" key="6">
    <source>
        <dbReference type="PROSITE-ProRule" id="PRU00472"/>
    </source>
</evidence>
<feature type="domain" description="TFIIS N-terminal" evidence="12">
    <location>
        <begin position="1"/>
        <end position="84"/>
    </location>
</feature>
<keyword evidence="2 8" id="KW-0479">Metal-binding</keyword>
<dbReference type="InterPro" id="IPR035441">
    <property type="entry name" value="TFIIS/LEDGF_dom_sf"/>
</dbReference>
<dbReference type="CDD" id="cd13749">
    <property type="entry name" value="Zn-ribbon_TFIIS"/>
    <property type="match status" value="1"/>
</dbReference>
<comment type="function">
    <text evidence="8">Necessary for efficient RNA polymerase II transcription elongation past template-encoded arresting sites.</text>
</comment>
<evidence type="ECO:0000256" key="10">
    <source>
        <dbReference type="SAM" id="MobiDB-lite"/>
    </source>
</evidence>
<evidence type="ECO:0000256" key="2">
    <source>
        <dbReference type="ARBA" id="ARBA00022723"/>
    </source>
</evidence>
<dbReference type="PROSITE" id="PS51321">
    <property type="entry name" value="TFIIS_CENTRAL"/>
    <property type="match status" value="1"/>
</dbReference>
<sequence length="327" mass="36259">MASMDAKQLYDTGKQISKAIESGDTSATILQLLAPLEQFKATEDLLRQSKIGVAVTKLRQNKDPKVASTATSLVNRWKQEVNSKKKRPDGTASPAPAGKAALNGTNGRSSGTNSPAPPTKPEIKKEQRANKVDPEKRNTKTDGIDHEVTGDRARDGCLKLMYDGIAYLSDESPDAIFDVARKVEVAAFEHFKNQTSPEYKAKMRSLYQNLKMKANTLLRRDVYIMKITPKRFVAMTSDELKSEEMRKEDAALEKENMNKAMTAQEEKAISTTFQCGKCKQQKVAYSQAQTRSADEPLTTFCECTVCGNRWKCKYPPPAAQGVSATQY</sequence>
<feature type="compositionally biased region" description="Polar residues" evidence="10">
    <location>
        <begin position="103"/>
        <end position="114"/>
    </location>
</feature>
<feature type="coiled-coil region" evidence="9">
    <location>
        <begin position="240"/>
        <end position="267"/>
    </location>
</feature>
<feature type="compositionally biased region" description="Basic and acidic residues" evidence="10">
    <location>
        <begin position="121"/>
        <end position="149"/>
    </location>
</feature>
<evidence type="ECO:0000313" key="14">
    <source>
        <dbReference type="EMBL" id="KAF7198588.1"/>
    </source>
</evidence>
<dbReference type="InterPro" id="IPR035100">
    <property type="entry name" value="TF_IIS-typ"/>
</dbReference>
<dbReference type="Proteomes" id="UP000660729">
    <property type="component" value="Unassembled WGS sequence"/>
</dbReference>
<comment type="similarity">
    <text evidence="8">Belongs to the TFS-II family.</text>
</comment>
<dbReference type="PROSITE" id="PS00466">
    <property type="entry name" value="ZF_TFIIS_1"/>
    <property type="match status" value="1"/>
</dbReference>
<keyword evidence="8" id="KW-0804">Transcription</keyword>
<dbReference type="GO" id="GO:0001139">
    <property type="term" value="F:RNA polymerase II complex recruiting activity"/>
    <property type="evidence" value="ECO:0007669"/>
    <property type="project" value="TreeGrafter"/>
</dbReference>
<dbReference type="Gene3D" id="2.20.25.10">
    <property type="match status" value="1"/>
</dbReference>
<dbReference type="GO" id="GO:0003746">
    <property type="term" value="F:translation elongation factor activity"/>
    <property type="evidence" value="ECO:0007669"/>
    <property type="project" value="UniProtKB-KW"/>
</dbReference>
<dbReference type="SUPFAM" id="SSF46942">
    <property type="entry name" value="Elongation factor TFIIS domain 2"/>
    <property type="match status" value="1"/>
</dbReference>
<dbReference type="InterPro" id="IPR003618">
    <property type="entry name" value="TFIIS_cen_dom"/>
</dbReference>
<keyword evidence="15" id="KW-1185">Reference proteome</keyword>
<evidence type="ECO:0000259" key="11">
    <source>
        <dbReference type="PROSITE" id="PS51133"/>
    </source>
</evidence>
<reference evidence="14" key="1">
    <citation type="submission" date="2020-04" db="EMBL/GenBank/DDBJ databases">
        <title>Draft genome resource of the tomato pathogen Pseudocercospora fuligena.</title>
        <authorList>
            <person name="Zaccaron A."/>
        </authorList>
    </citation>
    <scope>NUCLEOTIDE SEQUENCE</scope>
    <source>
        <strain evidence="14">PF001</strain>
    </source>
</reference>
<dbReference type="SMART" id="SM00509">
    <property type="entry name" value="TFS2N"/>
    <property type="match status" value="1"/>
</dbReference>
<comment type="caution">
    <text evidence="14">The sequence shown here is derived from an EMBL/GenBank/DDBJ whole genome shotgun (WGS) entry which is preliminary data.</text>
</comment>
<dbReference type="SMART" id="SM00510">
    <property type="entry name" value="TFS2M"/>
    <property type="match status" value="1"/>
</dbReference>
<dbReference type="Pfam" id="PF07500">
    <property type="entry name" value="TFIIS_M"/>
    <property type="match status" value="1"/>
</dbReference>
<dbReference type="GO" id="GO:0000977">
    <property type="term" value="F:RNA polymerase II transcription regulatory region sequence-specific DNA binding"/>
    <property type="evidence" value="ECO:0007669"/>
    <property type="project" value="TreeGrafter"/>
</dbReference>
<dbReference type="SUPFAM" id="SSF57783">
    <property type="entry name" value="Zinc beta-ribbon"/>
    <property type="match status" value="1"/>
</dbReference>
<protein>
    <recommendedName>
        <fullName evidence="8">Transcription elongation factor</fullName>
    </recommendedName>
</protein>
<dbReference type="InterPro" id="IPR006289">
    <property type="entry name" value="TFSII"/>
</dbReference>
<name>A0A8H6RW99_9PEZI</name>
<dbReference type="NCBIfam" id="TIGR01385">
    <property type="entry name" value="TFSII"/>
    <property type="match status" value="1"/>
</dbReference>
<dbReference type="AlphaFoldDB" id="A0A8H6RW99"/>
<dbReference type="FunFam" id="1.10.472.30:FF:000003">
    <property type="entry name" value="Transcription elongation factor S-II"/>
    <property type="match status" value="1"/>
</dbReference>
<evidence type="ECO:0000256" key="7">
    <source>
        <dbReference type="PROSITE-ProRule" id="PRU00649"/>
    </source>
</evidence>
<proteinExistence type="inferred from homology"/>
<gene>
    <name evidence="14" type="ORF">HII31_00327</name>
</gene>
<keyword evidence="3 6" id="KW-0863">Zinc-finger</keyword>
<feature type="domain" description="TFIIS-type" evidence="11">
    <location>
        <begin position="271"/>
        <end position="311"/>
    </location>
</feature>
<feature type="region of interest" description="Disordered" evidence="10">
    <location>
        <begin position="78"/>
        <end position="149"/>
    </location>
</feature>
<evidence type="ECO:0000256" key="4">
    <source>
        <dbReference type="ARBA" id="ARBA00022833"/>
    </source>
</evidence>
<evidence type="ECO:0000259" key="12">
    <source>
        <dbReference type="PROSITE" id="PS51319"/>
    </source>
</evidence>
<evidence type="ECO:0000256" key="1">
    <source>
        <dbReference type="ARBA" id="ARBA00004123"/>
    </source>
</evidence>
<organism evidence="14 15">
    <name type="scientific">Pseudocercospora fuligena</name>
    <dbReference type="NCBI Taxonomy" id="685502"/>
    <lineage>
        <taxon>Eukaryota</taxon>
        <taxon>Fungi</taxon>
        <taxon>Dikarya</taxon>
        <taxon>Ascomycota</taxon>
        <taxon>Pezizomycotina</taxon>
        <taxon>Dothideomycetes</taxon>
        <taxon>Dothideomycetidae</taxon>
        <taxon>Mycosphaerellales</taxon>
        <taxon>Mycosphaerellaceae</taxon>
        <taxon>Pseudocercospora</taxon>
    </lineage>
</organism>
<keyword evidence="5 7" id="KW-0539">Nucleus</keyword>
<dbReference type="PROSITE" id="PS51319">
    <property type="entry name" value="TFIIS_N"/>
    <property type="match status" value="1"/>
</dbReference>
<dbReference type="SMART" id="SM00440">
    <property type="entry name" value="ZnF_C2C2"/>
    <property type="match status" value="1"/>
</dbReference>
<dbReference type="GO" id="GO:0031440">
    <property type="term" value="P:regulation of mRNA 3'-end processing"/>
    <property type="evidence" value="ECO:0007669"/>
    <property type="project" value="TreeGrafter"/>
</dbReference>
<accession>A0A8H6RW99</accession>
<dbReference type="PROSITE" id="PS51133">
    <property type="entry name" value="ZF_TFIIS_2"/>
    <property type="match status" value="1"/>
</dbReference>
<dbReference type="OrthoDB" id="44867at2759"/>
<dbReference type="FunFam" id="2.20.25.10:FF:000001">
    <property type="entry name" value="Probable Transcription elongation factor S-II"/>
    <property type="match status" value="1"/>
</dbReference>
<dbReference type="Gene3D" id="1.10.472.30">
    <property type="entry name" value="Transcription elongation factor S-II, central domain"/>
    <property type="match status" value="1"/>
</dbReference>
<keyword evidence="9" id="KW-0175">Coiled coil</keyword>
<dbReference type="GO" id="GO:0008270">
    <property type="term" value="F:zinc ion binding"/>
    <property type="evidence" value="ECO:0007669"/>
    <property type="project" value="UniProtKB-UniRule"/>
</dbReference>
<evidence type="ECO:0000256" key="3">
    <source>
        <dbReference type="ARBA" id="ARBA00022771"/>
    </source>
</evidence>
<dbReference type="Gene3D" id="1.20.930.10">
    <property type="entry name" value="Conserved domain common to transcription factors TFIIS, elongin A, CRSP70"/>
    <property type="match status" value="1"/>
</dbReference>
<evidence type="ECO:0000259" key="13">
    <source>
        <dbReference type="PROSITE" id="PS51321"/>
    </source>
</evidence>
<evidence type="ECO:0000256" key="5">
    <source>
        <dbReference type="ARBA" id="ARBA00023242"/>
    </source>
</evidence>
<comment type="subcellular location">
    <subcellularLocation>
        <location evidence="1 7 8">Nucleus</location>
    </subcellularLocation>
</comment>
<dbReference type="GO" id="GO:0006368">
    <property type="term" value="P:transcription elongation by RNA polymerase II"/>
    <property type="evidence" value="ECO:0007669"/>
    <property type="project" value="InterPro"/>
</dbReference>
<evidence type="ECO:0000256" key="9">
    <source>
        <dbReference type="SAM" id="Coils"/>
    </source>
</evidence>
<dbReference type="GO" id="GO:0006362">
    <property type="term" value="P:transcription elongation by RNA polymerase I"/>
    <property type="evidence" value="ECO:0007669"/>
    <property type="project" value="TreeGrafter"/>
</dbReference>
<dbReference type="PIRSF" id="PIRSF006704">
    <property type="entry name" value="TF_IIS"/>
    <property type="match status" value="1"/>
</dbReference>
<dbReference type="EMBL" id="JABCIY010000001">
    <property type="protein sequence ID" value="KAF7198588.1"/>
    <property type="molecule type" value="Genomic_DNA"/>
</dbReference>
<dbReference type="PANTHER" id="PTHR11477:SF0">
    <property type="entry name" value="IP08861P-RELATED"/>
    <property type="match status" value="1"/>
</dbReference>
<dbReference type="InterPro" id="IPR017923">
    <property type="entry name" value="TFIIS_N"/>
</dbReference>
<evidence type="ECO:0000313" key="15">
    <source>
        <dbReference type="Proteomes" id="UP000660729"/>
    </source>
</evidence>
<keyword evidence="14" id="KW-0648">Protein biosynthesis</keyword>
<keyword evidence="4 8" id="KW-0862">Zinc</keyword>
<dbReference type="PANTHER" id="PTHR11477">
    <property type="entry name" value="TRANSCRIPTION FACTOR S-II ZINC FINGER DOMAIN-CONTAINING PROTEIN"/>
    <property type="match status" value="1"/>
</dbReference>
<keyword evidence="8" id="KW-0238">DNA-binding</keyword>
<evidence type="ECO:0000256" key="8">
    <source>
        <dbReference type="RuleBase" id="RU368078"/>
    </source>
</evidence>
<dbReference type="InterPro" id="IPR001222">
    <property type="entry name" value="Znf_TFIIS"/>
</dbReference>
<keyword evidence="8" id="KW-0805">Transcription regulation</keyword>
<dbReference type="InterPro" id="IPR036575">
    <property type="entry name" value="TFIIS_cen_dom_sf"/>
</dbReference>
<feature type="domain" description="TFIIS central" evidence="13">
    <location>
        <begin position="153"/>
        <end position="268"/>
    </location>
</feature>
<dbReference type="Pfam" id="PF01096">
    <property type="entry name" value="Zn_ribbon_TFIIS"/>
    <property type="match status" value="1"/>
</dbReference>
<dbReference type="GO" id="GO:0031564">
    <property type="term" value="P:transcription antitermination"/>
    <property type="evidence" value="ECO:0007669"/>
    <property type="project" value="TreeGrafter"/>
</dbReference>
<keyword evidence="14" id="KW-0251">Elongation factor</keyword>
<dbReference type="SUPFAM" id="SSF47676">
    <property type="entry name" value="Conserved domain common to transcription factors TFIIS, elongin A, CRSP70"/>
    <property type="match status" value="1"/>
</dbReference>